<evidence type="ECO:0000256" key="2">
    <source>
        <dbReference type="ARBA" id="ARBA00022723"/>
    </source>
</evidence>
<comment type="cofactor">
    <cofactor evidence="1">
        <name>a divalent metal cation</name>
        <dbReference type="ChEBI" id="CHEBI:60240"/>
    </cofactor>
</comment>
<evidence type="ECO:0008006" key="7">
    <source>
        <dbReference type="Google" id="ProtNLM"/>
    </source>
</evidence>
<dbReference type="Proteomes" id="UP001347796">
    <property type="component" value="Unassembled WGS sequence"/>
</dbReference>
<keyword evidence="2" id="KW-0479">Metal-binding</keyword>
<evidence type="ECO:0000313" key="5">
    <source>
        <dbReference type="EMBL" id="KAK6175765.1"/>
    </source>
</evidence>
<organism evidence="5 6">
    <name type="scientific">Patella caerulea</name>
    <name type="common">Rayed Mediterranean limpet</name>
    <dbReference type="NCBI Taxonomy" id="87958"/>
    <lineage>
        <taxon>Eukaryota</taxon>
        <taxon>Metazoa</taxon>
        <taxon>Spiralia</taxon>
        <taxon>Lophotrochozoa</taxon>
        <taxon>Mollusca</taxon>
        <taxon>Gastropoda</taxon>
        <taxon>Patellogastropoda</taxon>
        <taxon>Patelloidea</taxon>
        <taxon>Patellidae</taxon>
        <taxon>Patella</taxon>
    </lineage>
</organism>
<evidence type="ECO:0000256" key="1">
    <source>
        <dbReference type="ARBA" id="ARBA00001968"/>
    </source>
</evidence>
<dbReference type="InterPro" id="IPR027805">
    <property type="entry name" value="Transposase_HTH_dom"/>
</dbReference>
<dbReference type="PANTHER" id="PTHR23080:SF142">
    <property type="entry name" value="SI:CH211-69L10.4"/>
    <property type="match status" value="1"/>
</dbReference>
<feature type="domain" description="Transposase Helix-turn-helix" evidence="4">
    <location>
        <begin position="163"/>
        <end position="211"/>
    </location>
</feature>
<sequence>MTIYLFLHTSSCSFSPYILQVPKYTSSACQTDTVYKDSLDKACQTNEEDFPSTLTFDDHHYCEKSNLSNEILKLNKHICHLKEGMAELETEIEANKFSIEKIEDDKNAMLFYTGFPDAKVFKSFYVYLSQKIEKLNYWRGQNEAGHSVPGYQGKKKTGKKRTLTGKEELFIVLVRLKVGLFVRDLSDRFHISQGHLSKIFTTWINFLLYELQELFPFPSQKMTRQNMPEEFKDYATTRLIIDCTEIYVEVRSSMVVQSQTWSSYKHHNTFKILIGVNPNGCCTFVSDLWGGRVSDKEITKKSGVLDLLQPGDNLMADRGVGYDIETILPAGICLKIPPFLGGRSQFTAEEVDETMKIASLRIHVEREIGRIKNYHLLDGVLPLSLAHVAGQIVKVCAYLTNFLPPLLLPPHMRETKG</sequence>
<dbReference type="Pfam" id="PF13613">
    <property type="entry name" value="HTH_Tnp_4"/>
    <property type="match status" value="1"/>
</dbReference>
<keyword evidence="6" id="KW-1185">Reference proteome</keyword>
<evidence type="ECO:0000259" key="3">
    <source>
        <dbReference type="Pfam" id="PF13359"/>
    </source>
</evidence>
<evidence type="ECO:0000259" key="4">
    <source>
        <dbReference type="Pfam" id="PF13613"/>
    </source>
</evidence>
<dbReference type="GO" id="GO:0046872">
    <property type="term" value="F:metal ion binding"/>
    <property type="evidence" value="ECO:0007669"/>
    <property type="project" value="UniProtKB-KW"/>
</dbReference>
<feature type="domain" description="DDE Tnp4" evidence="3">
    <location>
        <begin position="241"/>
        <end position="401"/>
    </location>
</feature>
<reference evidence="5 6" key="1">
    <citation type="submission" date="2024-01" db="EMBL/GenBank/DDBJ databases">
        <title>The genome of the rayed Mediterranean limpet Patella caerulea (Linnaeus, 1758).</title>
        <authorList>
            <person name="Anh-Thu Weber A."/>
            <person name="Halstead-Nussloch G."/>
        </authorList>
    </citation>
    <scope>NUCLEOTIDE SEQUENCE [LARGE SCALE GENOMIC DNA]</scope>
    <source>
        <strain evidence="5">AATW-2023a</strain>
        <tissue evidence="5">Whole specimen</tissue>
    </source>
</reference>
<evidence type="ECO:0000313" key="6">
    <source>
        <dbReference type="Proteomes" id="UP001347796"/>
    </source>
</evidence>
<dbReference type="PANTHER" id="PTHR23080">
    <property type="entry name" value="THAP DOMAIN PROTEIN"/>
    <property type="match status" value="1"/>
</dbReference>
<dbReference type="EMBL" id="JAZGQO010000010">
    <property type="protein sequence ID" value="KAK6175765.1"/>
    <property type="molecule type" value="Genomic_DNA"/>
</dbReference>
<comment type="caution">
    <text evidence="5">The sequence shown here is derived from an EMBL/GenBank/DDBJ whole genome shotgun (WGS) entry which is preliminary data.</text>
</comment>
<dbReference type="InterPro" id="IPR027806">
    <property type="entry name" value="HARBI1_dom"/>
</dbReference>
<name>A0AAN8JF46_PATCE</name>
<gene>
    <name evidence="5" type="ORF">SNE40_014158</name>
</gene>
<dbReference type="AlphaFoldDB" id="A0AAN8JF46"/>
<accession>A0AAN8JF46</accession>
<protein>
    <recommendedName>
        <fullName evidence="7">DDE Tnp4 domain-containing protein</fullName>
    </recommendedName>
</protein>
<proteinExistence type="predicted"/>
<dbReference type="Pfam" id="PF13359">
    <property type="entry name" value="DDE_Tnp_4"/>
    <property type="match status" value="1"/>
</dbReference>